<name>A0AAV7ILX2_COTGL</name>
<sequence length="68" mass="7956">MEVWKSQSHEFAANERTLVAGGLAQRPPTREYHTIEDRIRVQSRKLSLTQAKQVEVLNIRKRSYYRGA</sequence>
<dbReference type="EMBL" id="JAHXZJ010001492">
    <property type="protein sequence ID" value="KAH0552735.1"/>
    <property type="molecule type" value="Genomic_DNA"/>
</dbReference>
<organism evidence="1 2">
    <name type="scientific">Cotesia glomerata</name>
    <name type="common">Lepidopteran parasitic wasp</name>
    <name type="synonym">Apanteles glomeratus</name>
    <dbReference type="NCBI Taxonomy" id="32391"/>
    <lineage>
        <taxon>Eukaryota</taxon>
        <taxon>Metazoa</taxon>
        <taxon>Ecdysozoa</taxon>
        <taxon>Arthropoda</taxon>
        <taxon>Hexapoda</taxon>
        <taxon>Insecta</taxon>
        <taxon>Pterygota</taxon>
        <taxon>Neoptera</taxon>
        <taxon>Endopterygota</taxon>
        <taxon>Hymenoptera</taxon>
        <taxon>Apocrita</taxon>
        <taxon>Ichneumonoidea</taxon>
        <taxon>Braconidae</taxon>
        <taxon>Microgastrinae</taxon>
        <taxon>Cotesia</taxon>
    </lineage>
</organism>
<comment type="caution">
    <text evidence="1">The sequence shown here is derived from an EMBL/GenBank/DDBJ whole genome shotgun (WGS) entry which is preliminary data.</text>
</comment>
<protein>
    <recommendedName>
        <fullName evidence="3">Transposase</fullName>
    </recommendedName>
</protein>
<dbReference type="Proteomes" id="UP000826195">
    <property type="component" value="Unassembled WGS sequence"/>
</dbReference>
<evidence type="ECO:0000313" key="2">
    <source>
        <dbReference type="Proteomes" id="UP000826195"/>
    </source>
</evidence>
<accession>A0AAV7ILX2</accession>
<reference evidence="1 2" key="1">
    <citation type="journal article" date="2021" name="J. Hered.">
        <title>A chromosome-level genome assembly of the parasitoid wasp, Cotesia glomerata (Hymenoptera: Braconidae).</title>
        <authorList>
            <person name="Pinto B.J."/>
            <person name="Weis J.J."/>
            <person name="Gamble T."/>
            <person name="Ode P.J."/>
            <person name="Paul R."/>
            <person name="Zaspel J.M."/>
        </authorList>
    </citation>
    <scope>NUCLEOTIDE SEQUENCE [LARGE SCALE GENOMIC DNA]</scope>
    <source>
        <strain evidence="1">CgM1</strain>
    </source>
</reference>
<keyword evidence="2" id="KW-1185">Reference proteome</keyword>
<evidence type="ECO:0000313" key="1">
    <source>
        <dbReference type="EMBL" id="KAH0552735.1"/>
    </source>
</evidence>
<dbReference type="AlphaFoldDB" id="A0AAV7ILX2"/>
<gene>
    <name evidence="1" type="ORF">KQX54_014595</name>
</gene>
<evidence type="ECO:0008006" key="3">
    <source>
        <dbReference type="Google" id="ProtNLM"/>
    </source>
</evidence>
<proteinExistence type="predicted"/>